<keyword evidence="2 4" id="KW-0328">Glycosyltransferase</keyword>
<organism evidence="5">
    <name type="scientific">Glycine soja</name>
    <name type="common">Wild soybean</name>
    <dbReference type="NCBI Taxonomy" id="3848"/>
    <lineage>
        <taxon>Eukaryota</taxon>
        <taxon>Viridiplantae</taxon>
        <taxon>Streptophyta</taxon>
        <taxon>Embryophyta</taxon>
        <taxon>Tracheophyta</taxon>
        <taxon>Spermatophyta</taxon>
        <taxon>Magnoliopsida</taxon>
        <taxon>eudicotyledons</taxon>
        <taxon>Gunneridae</taxon>
        <taxon>Pentapetalae</taxon>
        <taxon>rosids</taxon>
        <taxon>fabids</taxon>
        <taxon>Fabales</taxon>
        <taxon>Fabaceae</taxon>
        <taxon>Papilionoideae</taxon>
        <taxon>50 kb inversion clade</taxon>
        <taxon>NPAAA clade</taxon>
        <taxon>indigoferoid/millettioid clade</taxon>
        <taxon>Phaseoleae</taxon>
        <taxon>Glycine</taxon>
        <taxon>Glycine subgen. Soja</taxon>
    </lineage>
</organism>
<dbReference type="InterPro" id="IPR035595">
    <property type="entry name" value="UDP_glycos_trans_CS"/>
</dbReference>
<evidence type="ECO:0000313" key="5">
    <source>
        <dbReference type="EMBL" id="KHN32256.1"/>
    </source>
</evidence>
<evidence type="ECO:0000256" key="1">
    <source>
        <dbReference type="ARBA" id="ARBA00009995"/>
    </source>
</evidence>
<sequence>MEIIQAVISCHLLTRLRRKKGAVAKESESRSYGVVVNSFYELEKASIDEHECLKWRDTKKPNSVVHVCFGCTVKFKRGWVPQVLILEHEAIGVFVTHCGWNSSLEAVNAGVPMITWPMGADQIFNEKLVTEVLKIGMPIGARKLFRLEGDSITCDAVEEAVKRIMIGEEAIEMRNRTKVPSQLAKQAMKGGGSSFTELEALVEELSSLNY</sequence>
<dbReference type="SUPFAM" id="SSF53756">
    <property type="entry name" value="UDP-Glycosyltransferase/glycogen phosphorylase"/>
    <property type="match status" value="1"/>
</dbReference>
<reference evidence="5" key="1">
    <citation type="submission" date="2014-07" db="EMBL/GenBank/DDBJ databases">
        <title>Identification of a novel salt tolerance gene in wild soybean by whole-genome sequencing.</title>
        <authorList>
            <person name="Lam H.-M."/>
            <person name="Qi X."/>
            <person name="Li M.-W."/>
            <person name="Liu X."/>
            <person name="Xie M."/>
            <person name="Ni M."/>
            <person name="Xu X."/>
        </authorList>
    </citation>
    <scope>NUCLEOTIDE SEQUENCE [LARGE SCALE GENOMIC DNA]</scope>
    <source>
        <tissue evidence="5">Root</tissue>
    </source>
</reference>
<dbReference type="Gene3D" id="3.40.50.2000">
    <property type="entry name" value="Glycogen Phosphorylase B"/>
    <property type="match status" value="3"/>
</dbReference>
<dbReference type="CDD" id="cd03784">
    <property type="entry name" value="GT1_Gtf-like"/>
    <property type="match status" value="1"/>
</dbReference>
<dbReference type="PANTHER" id="PTHR48047:SF45">
    <property type="entry name" value="SCOPOLETIN GLUCOSYLTRANSFERASE-LIKE"/>
    <property type="match status" value="1"/>
</dbReference>
<dbReference type="InterPro" id="IPR002213">
    <property type="entry name" value="UDP_glucos_trans"/>
</dbReference>
<dbReference type="GO" id="GO:0035251">
    <property type="term" value="F:UDP-glucosyltransferase activity"/>
    <property type="evidence" value="ECO:0007669"/>
    <property type="project" value="UniProtKB-ARBA"/>
</dbReference>
<keyword evidence="3 4" id="KW-0808">Transferase</keyword>
<dbReference type="EC" id="2.4.1.-" evidence="5"/>
<evidence type="ECO:0000256" key="3">
    <source>
        <dbReference type="ARBA" id="ARBA00022679"/>
    </source>
</evidence>
<proteinExistence type="inferred from homology"/>
<dbReference type="AlphaFoldDB" id="A0A0B2RCX8"/>
<dbReference type="Pfam" id="PF00201">
    <property type="entry name" value="UDPGT"/>
    <property type="match status" value="1"/>
</dbReference>
<dbReference type="PROSITE" id="PS00375">
    <property type="entry name" value="UDPGT"/>
    <property type="match status" value="1"/>
</dbReference>
<name>A0A0B2RCX8_GLYSO</name>
<dbReference type="Proteomes" id="UP000053555">
    <property type="component" value="Unassembled WGS sequence"/>
</dbReference>
<protein>
    <submittedName>
        <fullName evidence="5">UDP-glucose flavonoid 3-O-glucosyltransferase 7</fullName>
        <ecNumber evidence="5">2.4.1.-</ecNumber>
    </submittedName>
</protein>
<comment type="similarity">
    <text evidence="1 4">Belongs to the UDP-glycosyltransferase family.</text>
</comment>
<evidence type="ECO:0000256" key="2">
    <source>
        <dbReference type="ARBA" id="ARBA00022676"/>
    </source>
</evidence>
<dbReference type="PANTHER" id="PTHR48047">
    <property type="entry name" value="GLYCOSYLTRANSFERASE"/>
    <property type="match status" value="1"/>
</dbReference>
<gene>
    <name evidence="5" type="ORF">glysoja_039282</name>
</gene>
<evidence type="ECO:0000256" key="4">
    <source>
        <dbReference type="RuleBase" id="RU003718"/>
    </source>
</evidence>
<accession>A0A0B2RCX8</accession>
<dbReference type="EMBL" id="KN650266">
    <property type="protein sequence ID" value="KHN32256.1"/>
    <property type="molecule type" value="Genomic_DNA"/>
</dbReference>